<keyword evidence="1" id="KW-0472">Membrane</keyword>
<proteinExistence type="predicted"/>
<accession>A0ABS4JY45</accession>
<protein>
    <recommendedName>
        <fullName evidence="4">ABC-2 type transport system permease protein</fullName>
    </recommendedName>
</protein>
<feature type="transmembrane region" description="Helical" evidence="1">
    <location>
        <begin position="33"/>
        <end position="50"/>
    </location>
</feature>
<feature type="transmembrane region" description="Helical" evidence="1">
    <location>
        <begin position="293"/>
        <end position="312"/>
    </location>
</feature>
<evidence type="ECO:0000313" key="2">
    <source>
        <dbReference type="EMBL" id="MBP2019816.1"/>
    </source>
</evidence>
<evidence type="ECO:0000313" key="3">
    <source>
        <dbReference type="Proteomes" id="UP001519289"/>
    </source>
</evidence>
<keyword evidence="1" id="KW-0812">Transmembrane</keyword>
<keyword evidence="1" id="KW-1133">Transmembrane helix</keyword>
<feature type="transmembrane region" description="Helical" evidence="1">
    <location>
        <begin position="222"/>
        <end position="240"/>
    </location>
</feature>
<dbReference type="Proteomes" id="UP001519289">
    <property type="component" value="Unassembled WGS sequence"/>
</dbReference>
<feature type="transmembrane region" description="Helical" evidence="1">
    <location>
        <begin position="135"/>
        <end position="162"/>
    </location>
</feature>
<feature type="transmembrane region" description="Helical" evidence="1">
    <location>
        <begin position="473"/>
        <end position="491"/>
    </location>
</feature>
<keyword evidence="3" id="KW-1185">Reference proteome</keyword>
<organism evidence="2 3">
    <name type="scientific">Symbiobacterium terraclitae</name>
    <dbReference type="NCBI Taxonomy" id="557451"/>
    <lineage>
        <taxon>Bacteria</taxon>
        <taxon>Bacillati</taxon>
        <taxon>Bacillota</taxon>
        <taxon>Clostridia</taxon>
        <taxon>Eubacteriales</taxon>
        <taxon>Symbiobacteriaceae</taxon>
        <taxon>Symbiobacterium</taxon>
    </lineage>
</organism>
<sequence>MSGLGLPLKALLLAAWRAAFNDAWRFSRLRTGLWRALIHLFLAGLALWRLSSDPPALPAGTLFLLGFAEAWLFALVLLLLRGSERLFTGPVVRLVHLSPAPAQAAVLADVVGSLPQRAWSALVFTLALYPAARPAGLWAVAALLAATLAGGMLGHLTGLVAVLSMVRRWPGTLVALPAAGMALALSTVLAVSYLLAGGLWEPGLAGLGAPAPEGGRALSGELILMAVLSLPGLLWVAGAIRSRGADAHREGWLAVLEMADRRSRPLRSRWPALLPGPAGALQAQAWLAARRNWFSLIRLAFAVAGLVLPFFLEVDIARPRVATYCIGAGLLFAIFNYGEQVAGLFSADGEQAALPVLAGTRPHQVLLGKWTAGLPLPLVAWATTLVWAWSGGAAPAQALGLAATALAIALGCLTWMIGAGAFDAAPGQAVFRVEGELAVAFEQVPTRPGGMVGLAGAALLAGAGLWLHASAPVWLPALAPLPVLAFLAGAWRVRRLMRMGAEG</sequence>
<feature type="transmembrane region" description="Helical" evidence="1">
    <location>
        <begin position="174"/>
        <end position="196"/>
    </location>
</feature>
<reference evidence="2 3" key="1">
    <citation type="submission" date="2021-03" db="EMBL/GenBank/DDBJ databases">
        <title>Genomic Encyclopedia of Type Strains, Phase IV (KMG-IV): sequencing the most valuable type-strain genomes for metagenomic binning, comparative biology and taxonomic classification.</title>
        <authorList>
            <person name="Goeker M."/>
        </authorList>
    </citation>
    <scope>NUCLEOTIDE SEQUENCE [LARGE SCALE GENOMIC DNA]</scope>
    <source>
        <strain evidence="2 3">DSM 27138</strain>
    </source>
</reference>
<gene>
    <name evidence="2" type="ORF">J2Z79_003258</name>
</gene>
<evidence type="ECO:0008006" key="4">
    <source>
        <dbReference type="Google" id="ProtNLM"/>
    </source>
</evidence>
<evidence type="ECO:0000256" key="1">
    <source>
        <dbReference type="SAM" id="Phobius"/>
    </source>
</evidence>
<feature type="transmembrane region" description="Helical" evidence="1">
    <location>
        <begin position="62"/>
        <end position="80"/>
    </location>
</feature>
<feature type="transmembrane region" description="Helical" evidence="1">
    <location>
        <begin position="401"/>
        <end position="422"/>
    </location>
</feature>
<comment type="caution">
    <text evidence="2">The sequence shown here is derived from an EMBL/GenBank/DDBJ whole genome shotgun (WGS) entry which is preliminary data.</text>
</comment>
<dbReference type="EMBL" id="JAGGLG010000036">
    <property type="protein sequence ID" value="MBP2019816.1"/>
    <property type="molecule type" value="Genomic_DNA"/>
</dbReference>
<name>A0ABS4JY45_9FIRM</name>
<feature type="transmembrane region" description="Helical" evidence="1">
    <location>
        <begin position="370"/>
        <end position="389"/>
    </location>
</feature>
<dbReference type="RefSeq" id="WP_209467918.1">
    <property type="nucleotide sequence ID" value="NZ_JAGGLG010000036.1"/>
</dbReference>